<dbReference type="AlphaFoldDB" id="A0A421AW94"/>
<evidence type="ECO:0000313" key="3">
    <source>
        <dbReference type="Proteomes" id="UP000282454"/>
    </source>
</evidence>
<feature type="region of interest" description="Disordered" evidence="1">
    <location>
        <begin position="37"/>
        <end position="101"/>
    </location>
</feature>
<keyword evidence="3" id="KW-1185">Reference proteome</keyword>
<sequence>MTRSAVARRWALAAVAAVAGLVVHVGVADGVEGDRAIPATAPETTPPAETSFAEGPASAAPATEPAAAPGTSAASESGAVPGTSAVPGADAVSGTSAAPDTGAAGKARVAELPPGLPYDFDLTVTTRLAKLNSDVVIGPGSFRSVIGFLPGPDGRLPLTGDLDLPPAKAAMVAFRFMPVTSTITLTPAGQATGSAVLTIDGTPNANADIDVTLRVDLRVSEVFQDGLPLAVGDRCRTVSPLEIRLRGKVLVVPGSVSTLTSTVTIPPFTGCGTTEDLDPLVTGLVSGPGNGLTNRLVTRPPV</sequence>
<dbReference type="OrthoDB" id="3821392at2"/>
<dbReference type="RefSeq" id="WP_121394783.1">
    <property type="nucleotide sequence ID" value="NZ_RCDD01000010.1"/>
</dbReference>
<reference evidence="2 3" key="1">
    <citation type="submission" date="2018-10" db="EMBL/GenBank/DDBJ databases">
        <title>Genomic Encyclopedia of Archaeal and Bacterial Type Strains, Phase II (KMG-II): from individual species to whole genera.</title>
        <authorList>
            <person name="Goeker M."/>
        </authorList>
    </citation>
    <scope>NUCLEOTIDE SEQUENCE [LARGE SCALE GENOMIC DNA]</scope>
    <source>
        <strain evidence="2 3">DSM 45657</strain>
    </source>
</reference>
<organism evidence="2 3">
    <name type="scientific">Actinokineospora cianjurensis</name>
    <dbReference type="NCBI Taxonomy" id="585224"/>
    <lineage>
        <taxon>Bacteria</taxon>
        <taxon>Bacillati</taxon>
        <taxon>Actinomycetota</taxon>
        <taxon>Actinomycetes</taxon>
        <taxon>Pseudonocardiales</taxon>
        <taxon>Pseudonocardiaceae</taxon>
        <taxon>Actinokineospora</taxon>
    </lineage>
</organism>
<proteinExistence type="predicted"/>
<name>A0A421AW94_9PSEU</name>
<gene>
    <name evidence="2" type="ORF">CLV68_6498</name>
</gene>
<dbReference type="EMBL" id="RCDD01000010">
    <property type="protein sequence ID" value="RLK53834.1"/>
    <property type="molecule type" value="Genomic_DNA"/>
</dbReference>
<comment type="caution">
    <text evidence="2">The sequence shown here is derived from an EMBL/GenBank/DDBJ whole genome shotgun (WGS) entry which is preliminary data.</text>
</comment>
<evidence type="ECO:0000313" key="2">
    <source>
        <dbReference type="EMBL" id="RLK53834.1"/>
    </source>
</evidence>
<evidence type="ECO:0000256" key="1">
    <source>
        <dbReference type="SAM" id="MobiDB-lite"/>
    </source>
</evidence>
<accession>A0A421AW94</accession>
<dbReference type="Proteomes" id="UP000282454">
    <property type="component" value="Unassembled WGS sequence"/>
</dbReference>
<feature type="compositionally biased region" description="Low complexity" evidence="1">
    <location>
        <begin position="37"/>
        <end position="79"/>
    </location>
</feature>
<protein>
    <submittedName>
        <fullName evidence="2">Uncharacterized protein</fullName>
    </submittedName>
</protein>